<protein>
    <submittedName>
        <fullName evidence="1">Uncharacterized protein</fullName>
    </submittedName>
</protein>
<evidence type="ECO:0000313" key="1">
    <source>
        <dbReference type="EMBL" id="GHC24396.1"/>
    </source>
</evidence>
<organism evidence="1 2">
    <name type="scientific">Gemmobacter nanjingensis</name>
    <dbReference type="NCBI Taxonomy" id="488454"/>
    <lineage>
        <taxon>Bacteria</taxon>
        <taxon>Pseudomonadati</taxon>
        <taxon>Pseudomonadota</taxon>
        <taxon>Alphaproteobacteria</taxon>
        <taxon>Rhodobacterales</taxon>
        <taxon>Paracoccaceae</taxon>
        <taxon>Gemmobacter</taxon>
    </lineage>
</organism>
<name>A0ABQ3FHA9_9RHOB</name>
<proteinExistence type="predicted"/>
<dbReference type="Proteomes" id="UP000658305">
    <property type="component" value="Unassembled WGS sequence"/>
</dbReference>
<dbReference type="EMBL" id="BMYI01000007">
    <property type="protein sequence ID" value="GHC24396.1"/>
    <property type="molecule type" value="Genomic_DNA"/>
</dbReference>
<keyword evidence="2" id="KW-1185">Reference proteome</keyword>
<sequence>MVEQSAKGGPVTLIAHGDQIAGLAGKRLYYWLVHSLRPLRAKLLRQMLGRIVSGAGPWSGGHDCGFHVQYTPKPVKWIIAQGNFLPK</sequence>
<gene>
    <name evidence="1" type="ORF">GCM10007291_24820</name>
</gene>
<accession>A0ABQ3FHA9</accession>
<reference evidence="2" key="1">
    <citation type="journal article" date="2019" name="Int. J. Syst. Evol. Microbiol.">
        <title>The Global Catalogue of Microorganisms (GCM) 10K type strain sequencing project: providing services to taxonomists for standard genome sequencing and annotation.</title>
        <authorList>
            <consortium name="The Broad Institute Genomics Platform"/>
            <consortium name="The Broad Institute Genome Sequencing Center for Infectious Disease"/>
            <person name="Wu L."/>
            <person name="Ma J."/>
        </authorList>
    </citation>
    <scope>NUCLEOTIDE SEQUENCE [LARGE SCALE GENOMIC DNA]</scope>
    <source>
        <strain evidence="2">KCTC 23298</strain>
    </source>
</reference>
<comment type="caution">
    <text evidence="1">The sequence shown here is derived from an EMBL/GenBank/DDBJ whole genome shotgun (WGS) entry which is preliminary data.</text>
</comment>
<evidence type="ECO:0000313" key="2">
    <source>
        <dbReference type="Proteomes" id="UP000658305"/>
    </source>
</evidence>